<sequence>MLPQPSPQAPKRAVILSASSDIGAALARHWLGQGWTVAGTYRTHSATVDELCAAGAELVLCDLIDRASVDDACRRLCAGSGAWDVLVLCPGALDPVGPFADCDFDAWEDALRVNLAAPLRVVHGLLPARNRGGEPCVLFFAGGGTNNAPTNYSAYTTGKIALVKACELLDAELPDTRFVILGTGWVKTKIHEATLRAGARAGDNYRRTVDKLGSEDCTPMARVLEFCDWALAAPRSAVSGRNFSVPHDPWGRPELNTWLTSDLGAYKLRRAGNDWRPRSDHEPRSNSMARSRILDDLLQTLPGVRDRHAPSSPLYGLLKQVARQEVEGLFRSTEPAARGFGPFGELTFPYFGMGAVDSLSLFDLDELLLFSFYHQNRDRYRRVLDVGANVGLHSVVLDRCGFEVRCFEPDPVHFAQLQRNLDLNGCRSVTPNQAAVSSAAGTLEFVRVLGNTTGSHLAGAKASPYGELERFPVRVEAIGPLLDWADLVKMDVEGHEADILLSTERRHWERTDGVVEIGTPANARAVFEHFRGLGVHLFAQKTGWGLVTDLAAMPTSYRDGSLFMTCRDEMPWEPPVAAGVRKAS</sequence>
<feature type="domain" description="Methyltransferase FkbM" evidence="1">
    <location>
        <begin position="385"/>
        <end position="519"/>
    </location>
</feature>
<reference evidence="2 3" key="1">
    <citation type="submission" date="2019-05" db="EMBL/GenBank/DDBJ databases">
        <authorList>
            <consortium name="Science for Life Laboratories"/>
        </authorList>
    </citation>
    <scope>NUCLEOTIDE SEQUENCE [LARGE SCALE GENOMIC DNA]</scope>
    <source>
        <strain evidence="2">Soil9</strain>
    </source>
</reference>
<evidence type="ECO:0000313" key="3">
    <source>
        <dbReference type="Proteomes" id="UP000464178"/>
    </source>
</evidence>
<dbReference type="InterPro" id="IPR036291">
    <property type="entry name" value="NAD(P)-bd_dom_sf"/>
</dbReference>
<dbReference type="InterPro" id="IPR006342">
    <property type="entry name" value="FkbM_mtfrase"/>
</dbReference>
<accession>A0A6P2D3A8</accession>
<protein>
    <recommendedName>
        <fullName evidence="1">Methyltransferase FkbM domain-containing protein</fullName>
    </recommendedName>
</protein>
<proteinExistence type="predicted"/>
<dbReference type="SUPFAM" id="SSF53335">
    <property type="entry name" value="S-adenosyl-L-methionine-dependent methyltransferases"/>
    <property type="match status" value="1"/>
</dbReference>
<dbReference type="EMBL" id="LR593886">
    <property type="protein sequence ID" value="VTR93880.1"/>
    <property type="molecule type" value="Genomic_DNA"/>
</dbReference>
<dbReference type="Proteomes" id="UP000464178">
    <property type="component" value="Chromosome"/>
</dbReference>
<gene>
    <name evidence="2" type="ORF">SOIL9_38340</name>
</gene>
<dbReference type="InterPro" id="IPR052514">
    <property type="entry name" value="SAM-dependent_MTase"/>
</dbReference>
<dbReference type="KEGG" id="gms:SOIL9_38340"/>
<dbReference type="CDD" id="cd05233">
    <property type="entry name" value="SDR_c"/>
    <property type="match status" value="1"/>
</dbReference>
<dbReference type="PANTHER" id="PTHR34203">
    <property type="entry name" value="METHYLTRANSFERASE, FKBM FAMILY PROTEIN"/>
    <property type="match status" value="1"/>
</dbReference>
<dbReference type="InterPro" id="IPR002347">
    <property type="entry name" value="SDR_fam"/>
</dbReference>
<dbReference type="Gene3D" id="3.40.50.720">
    <property type="entry name" value="NAD(P)-binding Rossmann-like Domain"/>
    <property type="match status" value="1"/>
</dbReference>
<dbReference type="NCBIfam" id="TIGR01444">
    <property type="entry name" value="fkbM_fam"/>
    <property type="match status" value="1"/>
</dbReference>
<dbReference type="InterPro" id="IPR029063">
    <property type="entry name" value="SAM-dependent_MTases_sf"/>
</dbReference>
<dbReference type="RefSeq" id="WP_162668532.1">
    <property type="nucleotide sequence ID" value="NZ_LR593886.1"/>
</dbReference>
<organism evidence="2 3">
    <name type="scientific">Gemmata massiliana</name>
    <dbReference type="NCBI Taxonomy" id="1210884"/>
    <lineage>
        <taxon>Bacteria</taxon>
        <taxon>Pseudomonadati</taxon>
        <taxon>Planctomycetota</taxon>
        <taxon>Planctomycetia</taxon>
        <taxon>Gemmatales</taxon>
        <taxon>Gemmataceae</taxon>
        <taxon>Gemmata</taxon>
    </lineage>
</organism>
<name>A0A6P2D3A8_9BACT</name>
<dbReference type="Gene3D" id="3.40.50.150">
    <property type="entry name" value="Vaccinia Virus protein VP39"/>
    <property type="match status" value="1"/>
</dbReference>
<dbReference type="PANTHER" id="PTHR34203:SF15">
    <property type="entry name" value="SLL1173 PROTEIN"/>
    <property type="match status" value="1"/>
</dbReference>
<evidence type="ECO:0000313" key="2">
    <source>
        <dbReference type="EMBL" id="VTR93880.1"/>
    </source>
</evidence>
<dbReference type="Pfam" id="PF00106">
    <property type="entry name" value="adh_short"/>
    <property type="match status" value="1"/>
</dbReference>
<dbReference type="SUPFAM" id="SSF51735">
    <property type="entry name" value="NAD(P)-binding Rossmann-fold domains"/>
    <property type="match status" value="1"/>
</dbReference>
<dbReference type="Pfam" id="PF05050">
    <property type="entry name" value="Methyltransf_21"/>
    <property type="match status" value="1"/>
</dbReference>
<dbReference type="AlphaFoldDB" id="A0A6P2D3A8"/>
<evidence type="ECO:0000259" key="1">
    <source>
        <dbReference type="Pfam" id="PF05050"/>
    </source>
</evidence>
<keyword evidence="3" id="KW-1185">Reference proteome</keyword>